<feature type="compositionally biased region" description="Polar residues" evidence="1">
    <location>
        <begin position="219"/>
        <end position="229"/>
    </location>
</feature>
<dbReference type="Proteomes" id="UP000559027">
    <property type="component" value="Unassembled WGS sequence"/>
</dbReference>
<protein>
    <submittedName>
        <fullName evidence="2">Uncharacterized protein</fullName>
    </submittedName>
</protein>
<evidence type="ECO:0000313" key="2">
    <source>
        <dbReference type="EMBL" id="KAF5361818.1"/>
    </source>
</evidence>
<dbReference type="EMBL" id="JAACJO010000002">
    <property type="protein sequence ID" value="KAF5361818.1"/>
    <property type="molecule type" value="Genomic_DNA"/>
</dbReference>
<dbReference type="AlphaFoldDB" id="A0A8H5GBD4"/>
<dbReference type="OrthoDB" id="3265863at2759"/>
<proteinExistence type="predicted"/>
<feature type="region of interest" description="Disordered" evidence="1">
    <location>
        <begin position="150"/>
        <end position="250"/>
    </location>
</feature>
<sequence length="326" mass="35621">MGRALFSQKYISEPAVHEEQDPAAAPLDVPCERWSACNHFDPDSEEFFKDAQLEHFVDGPVAGPEWVIEGNNAEEAPQVVVLENVSDSSSSPSTISPTENDNGDSLSDSDDSPMAVGTDDPATLLAGAYTPVDWQRRFLEAGSDIRRQGRLTRSVHRNPRRLGSVRQYTNSGDVNHPLNPHRASPVSVFIPPAPYRTSSTAQAQEAPQQVAGSPRSPVTRRTVNITPINIPNEPSLPSPVSPSTPTTPGQNVIYPDTTNTLVTPSPAPNTTPRLYHWNHFPRAAASPTRDSPLTNPRARLSVSRIDTLSLAQRQYSTPVPVLDRRY</sequence>
<evidence type="ECO:0000256" key="1">
    <source>
        <dbReference type="SAM" id="MobiDB-lite"/>
    </source>
</evidence>
<name>A0A8H5GBD4_9AGAR</name>
<accession>A0A8H5GBD4</accession>
<organism evidence="2 3">
    <name type="scientific">Leucocoprinus leucothites</name>
    <dbReference type="NCBI Taxonomy" id="201217"/>
    <lineage>
        <taxon>Eukaryota</taxon>
        <taxon>Fungi</taxon>
        <taxon>Dikarya</taxon>
        <taxon>Basidiomycota</taxon>
        <taxon>Agaricomycotina</taxon>
        <taxon>Agaricomycetes</taxon>
        <taxon>Agaricomycetidae</taxon>
        <taxon>Agaricales</taxon>
        <taxon>Agaricineae</taxon>
        <taxon>Agaricaceae</taxon>
        <taxon>Leucocoprinus</taxon>
    </lineage>
</organism>
<feature type="compositionally biased region" description="Polar residues" evidence="1">
    <location>
        <begin position="196"/>
        <end position="211"/>
    </location>
</feature>
<comment type="caution">
    <text evidence="2">The sequence shown here is derived from an EMBL/GenBank/DDBJ whole genome shotgun (WGS) entry which is preliminary data.</text>
</comment>
<feature type="compositionally biased region" description="Low complexity" evidence="1">
    <location>
        <begin position="86"/>
        <end position="98"/>
    </location>
</feature>
<reference evidence="2 3" key="1">
    <citation type="journal article" date="2020" name="ISME J.">
        <title>Uncovering the hidden diversity of litter-decomposition mechanisms in mushroom-forming fungi.</title>
        <authorList>
            <person name="Floudas D."/>
            <person name="Bentzer J."/>
            <person name="Ahren D."/>
            <person name="Johansson T."/>
            <person name="Persson P."/>
            <person name="Tunlid A."/>
        </authorList>
    </citation>
    <scope>NUCLEOTIDE SEQUENCE [LARGE SCALE GENOMIC DNA]</scope>
    <source>
        <strain evidence="2 3">CBS 146.42</strain>
    </source>
</reference>
<feature type="region of interest" description="Disordered" evidence="1">
    <location>
        <begin position="84"/>
        <end position="121"/>
    </location>
</feature>
<keyword evidence="3" id="KW-1185">Reference proteome</keyword>
<gene>
    <name evidence="2" type="ORF">D9756_002398</name>
</gene>
<feature type="compositionally biased region" description="Basic residues" evidence="1">
    <location>
        <begin position="150"/>
        <end position="160"/>
    </location>
</feature>
<evidence type="ECO:0000313" key="3">
    <source>
        <dbReference type="Proteomes" id="UP000559027"/>
    </source>
</evidence>